<evidence type="ECO:0000313" key="4">
    <source>
        <dbReference type="Proteomes" id="UP001152607"/>
    </source>
</evidence>
<gene>
    <name evidence="3" type="ORF">PDIGIT_LOCUS4383</name>
</gene>
<keyword evidence="2" id="KW-0472">Membrane</keyword>
<evidence type="ECO:0000313" key="3">
    <source>
        <dbReference type="EMBL" id="CAI6331067.1"/>
    </source>
</evidence>
<accession>A0A9W4XK13</accession>
<feature type="region of interest" description="Disordered" evidence="1">
    <location>
        <begin position="35"/>
        <end position="57"/>
    </location>
</feature>
<name>A0A9W4XK13_9PLEO</name>
<evidence type="ECO:0000256" key="2">
    <source>
        <dbReference type="SAM" id="Phobius"/>
    </source>
</evidence>
<organism evidence="3 4">
    <name type="scientific">Periconia digitata</name>
    <dbReference type="NCBI Taxonomy" id="1303443"/>
    <lineage>
        <taxon>Eukaryota</taxon>
        <taxon>Fungi</taxon>
        <taxon>Dikarya</taxon>
        <taxon>Ascomycota</taxon>
        <taxon>Pezizomycotina</taxon>
        <taxon>Dothideomycetes</taxon>
        <taxon>Pleosporomycetidae</taxon>
        <taxon>Pleosporales</taxon>
        <taxon>Massarineae</taxon>
        <taxon>Periconiaceae</taxon>
        <taxon>Periconia</taxon>
    </lineage>
</organism>
<keyword evidence="4" id="KW-1185">Reference proteome</keyword>
<feature type="transmembrane region" description="Helical" evidence="2">
    <location>
        <begin position="74"/>
        <end position="93"/>
    </location>
</feature>
<feature type="transmembrane region" description="Helical" evidence="2">
    <location>
        <begin position="612"/>
        <end position="637"/>
    </location>
</feature>
<dbReference type="AlphaFoldDB" id="A0A9W4XK13"/>
<keyword evidence="2" id="KW-0812">Transmembrane</keyword>
<comment type="caution">
    <text evidence="3">The sequence shown here is derived from an EMBL/GenBank/DDBJ whole genome shotgun (WGS) entry which is preliminary data.</text>
</comment>
<keyword evidence="2" id="KW-1133">Transmembrane helix</keyword>
<dbReference type="OrthoDB" id="5381672at2759"/>
<dbReference type="EMBL" id="CAOQHR010000002">
    <property type="protein sequence ID" value="CAI6331067.1"/>
    <property type="molecule type" value="Genomic_DNA"/>
</dbReference>
<sequence>MVLGPGSTCDPAYFLVVNFGSLALLDQRHRTPFSTMSGVPPKTPYAESRGSADQETKPLRTNIKETDARQKNHLFALFLLFVYIPLTTVPWALTCVMSKHPLGTTSYHVPGGLAGEQIRGIERWVTAIRVLNSISSVVTIPTLSALLAQAAVVYSESREPRHDFQVKHLTVLADRVWTNPVALAELWKWEGQESVRVRNLIYFAAGMILLGGLQQPLYQVLVPIEPMLVLNHDARFPQNVGWEPDPEGISKTFLDPVVQRLIREMAIANVEEAKANWWANMSAPEVADQKLPDLYSENFVSALPQGTTTGVLRELVLRFNSSVSCERIPRSQFPSPCTGERSFNTSFTHDGNSTRVCVPGDLMMSPWTLSRSRQDIGEDLYLDVVAQLEMVIDGFLEDYPIDFTLHCSATTTRGYFEPGNYFNNYTWGPLLERWPSSEELKAYNGYPRTESTDSPRQTHFSTLMYTPGPLATAAIALFGRNTFFDLGIQAWNDTSTNKTHPFSWDQVCATLPFSQYESPLPLNTTDQFPPCAFDAMRSSVDQGTSWSSALAIWLHGFNDTAGATEVLGIAVALATEAFLTPETYNKMGTSRATGRFIYSGTGTTIHKPRVSVVAMAVISSIIALELVGLGLLGWIIFRSSSTVRALDAMTFASAKERIEGR</sequence>
<dbReference type="Proteomes" id="UP001152607">
    <property type="component" value="Unassembled WGS sequence"/>
</dbReference>
<reference evidence="3" key="1">
    <citation type="submission" date="2023-01" db="EMBL/GenBank/DDBJ databases">
        <authorList>
            <person name="Van Ghelder C."/>
            <person name="Rancurel C."/>
        </authorList>
    </citation>
    <scope>NUCLEOTIDE SEQUENCE</scope>
    <source>
        <strain evidence="3">CNCM I-4278</strain>
    </source>
</reference>
<protein>
    <submittedName>
        <fullName evidence="3">Uncharacterized protein</fullName>
    </submittedName>
</protein>
<proteinExistence type="predicted"/>
<evidence type="ECO:0000256" key="1">
    <source>
        <dbReference type="SAM" id="MobiDB-lite"/>
    </source>
</evidence>